<dbReference type="GO" id="GO:0030246">
    <property type="term" value="F:carbohydrate binding"/>
    <property type="evidence" value="ECO:0007669"/>
    <property type="project" value="UniProtKB-UniRule"/>
</dbReference>
<dbReference type="PANTHER" id="PTHR11346">
    <property type="entry name" value="GALECTIN"/>
    <property type="match status" value="1"/>
</dbReference>
<evidence type="ECO:0000313" key="5">
    <source>
        <dbReference type="Proteomes" id="UP000663828"/>
    </source>
</evidence>
<dbReference type="SUPFAM" id="SSF49899">
    <property type="entry name" value="Concanavalin A-like lectins/glucanases"/>
    <property type="match status" value="2"/>
</dbReference>
<dbReference type="AlphaFoldDB" id="A0A814YDR5"/>
<evidence type="ECO:0000313" key="4">
    <source>
        <dbReference type="EMBL" id="CAF1228180.1"/>
    </source>
</evidence>
<organism evidence="4 5">
    <name type="scientific">Adineta ricciae</name>
    <name type="common">Rotifer</name>
    <dbReference type="NCBI Taxonomy" id="249248"/>
    <lineage>
        <taxon>Eukaryota</taxon>
        <taxon>Metazoa</taxon>
        <taxon>Spiralia</taxon>
        <taxon>Gnathifera</taxon>
        <taxon>Rotifera</taxon>
        <taxon>Eurotatoria</taxon>
        <taxon>Bdelloidea</taxon>
        <taxon>Adinetida</taxon>
        <taxon>Adinetidae</taxon>
        <taxon>Adineta</taxon>
    </lineage>
</organism>
<keyword evidence="1 2" id="KW-0430">Lectin</keyword>
<proteinExistence type="predicted"/>
<comment type="caution">
    <text evidence="4">The sequence shown here is derived from an EMBL/GenBank/DDBJ whole genome shotgun (WGS) entry which is preliminary data.</text>
</comment>
<keyword evidence="5" id="KW-1185">Reference proteome</keyword>
<sequence length="338" mass="37005">MFSNFPGSMSFGLSVPYTTQISPSLSNGTQIHISGTPTGNRFEVNLKNYQDDIVLHVNPRFDANTLVINSAQRGSWGQEERQPLTMYRGTRFTMVILATDRSFKIAVNNSHVCEFYQRAPMHLAQQVEVKGELTLESVQVYSGSGPMGFPGAMGGMGFCPPPPSFGGDMGFCPPPPPSQPAFGGDFGPGFGFPSAPPFSGGSGGVPSIQSCRIVTGSRIFVRGFIPPGANRFELNLLQGYNDGDDIAFHFNPRFDSRTIVKNHRRNGQWGSEENQPFPPYMPLMPGTQIDLQISCQPDRYTILMNGQLIAEYYHKITPGSVMALQYKGDIVIQSIGQM</sequence>
<dbReference type="InterPro" id="IPR013320">
    <property type="entry name" value="ConA-like_dom_sf"/>
</dbReference>
<dbReference type="Gene3D" id="2.60.120.200">
    <property type="match status" value="2"/>
</dbReference>
<feature type="domain" description="Galectin" evidence="3">
    <location>
        <begin position="205"/>
        <end position="338"/>
    </location>
</feature>
<evidence type="ECO:0000256" key="1">
    <source>
        <dbReference type="ARBA" id="ARBA00022734"/>
    </source>
</evidence>
<dbReference type="Proteomes" id="UP000663828">
    <property type="component" value="Unassembled WGS sequence"/>
</dbReference>
<evidence type="ECO:0000256" key="2">
    <source>
        <dbReference type="RuleBase" id="RU102079"/>
    </source>
</evidence>
<dbReference type="InterPro" id="IPR044156">
    <property type="entry name" value="Galectin-like"/>
</dbReference>
<dbReference type="EMBL" id="CAJNOR010001969">
    <property type="protein sequence ID" value="CAF1228180.1"/>
    <property type="molecule type" value="Genomic_DNA"/>
</dbReference>
<dbReference type="InterPro" id="IPR001079">
    <property type="entry name" value="Galectin_CRD"/>
</dbReference>
<dbReference type="PROSITE" id="PS51304">
    <property type="entry name" value="GALECTIN"/>
    <property type="match status" value="2"/>
</dbReference>
<protein>
    <recommendedName>
        <fullName evidence="2">Galectin</fullName>
    </recommendedName>
</protein>
<dbReference type="SMART" id="SM00276">
    <property type="entry name" value="GLECT"/>
    <property type="match status" value="2"/>
</dbReference>
<feature type="domain" description="Galectin" evidence="3">
    <location>
        <begin position="17"/>
        <end position="141"/>
    </location>
</feature>
<dbReference type="Pfam" id="PF00337">
    <property type="entry name" value="Gal-bind_lectin"/>
    <property type="match status" value="2"/>
</dbReference>
<evidence type="ECO:0000259" key="3">
    <source>
        <dbReference type="PROSITE" id="PS51304"/>
    </source>
</evidence>
<dbReference type="CDD" id="cd00070">
    <property type="entry name" value="GLECT"/>
    <property type="match status" value="2"/>
</dbReference>
<name>A0A814YDR5_ADIRI</name>
<reference evidence="4" key="1">
    <citation type="submission" date="2021-02" db="EMBL/GenBank/DDBJ databases">
        <authorList>
            <person name="Nowell W R."/>
        </authorList>
    </citation>
    <scope>NUCLEOTIDE SEQUENCE</scope>
</reference>
<gene>
    <name evidence="4" type="ORF">XAT740_LOCUS25078</name>
</gene>
<accession>A0A814YDR5</accession>
<dbReference type="SMART" id="SM00908">
    <property type="entry name" value="Gal-bind_lectin"/>
    <property type="match status" value="2"/>
</dbReference>
<dbReference type="PANTHER" id="PTHR11346:SF147">
    <property type="entry name" value="GALECTIN"/>
    <property type="match status" value="1"/>
</dbReference>